<dbReference type="PROSITE" id="PS00204">
    <property type="entry name" value="FERRITIN_2"/>
    <property type="match status" value="1"/>
</dbReference>
<feature type="binding site" evidence="7">
    <location>
        <position position="216"/>
    </location>
    <ligand>
        <name>Fe cation</name>
        <dbReference type="ChEBI" id="CHEBI:24875"/>
        <label>1</label>
    </ligand>
</feature>
<dbReference type="PANTHER" id="PTHR11431:SF75">
    <property type="entry name" value="FERRITIN"/>
    <property type="match status" value="1"/>
</dbReference>
<evidence type="ECO:0000256" key="4">
    <source>
        <dbReference type="ARBA" id="ARBA00022723"/>
    </source>
</evidence>
<dbReference type="GO" id="GO:0008198">
    <property type="term" value="F:ferrous iron binding"/>
    <property type="evidence" value="ECO:0007669"/>
    <property type="project" value="TreeGrafter"/>
</dbReference>
<keyword evidence="5 7" id="KW-0408">Iron</keyword>
<comment type="function">
    <text evidence="8">Stores iron in a soluble, non-toxic, readily available form. Important for iron homeostasis. Iron is taken up in the ferrous form and deposited as ferric hydroxides after oxidation.</text>
</comment>
<dbReference type="SUPFAM" id="SSF47240">
    <property type="entry name" value="Ferritin-like"/>
    <property type="match status" value="1"/>
</dbReference>
<feature type="binding site" evidence="7">
    <location>
        <position position="254"/>
    </location>
    <ligand>
        <name>Fe cation</name>
        <dbReference type="ChEBI" id="CHEBI:24875"/>
        <label>1</label>
    </ligand>
</feature>
<dbReference type="Pfam" id="PF00210">
    <property type="entry name" value="Ferritin"/>
    <property type="match status" value="1"/>
</dbReference>
<gene>
    <name evidence="12" type="ORF">AK812_SmicGene7958</name>
</gene>
<dbReference type="Gene3D" id="1.20.1260.10">
    <property type="match status" value="1"/>
</dbReference>
<dbReference type="FunFam" id="1.20.1260.10:FF:000002">
    <property type="entry name" value="Ferritin, mitochondrial"/>
    <property type="match status" value="1"/>
</dbReference>
<dbReference type="PANTHER" id="PTHR11431">
    <property type="entry name" value="FERRITIN"/>
    <property type="match status" value="1"/>
</dbReference>
<accession>A0A1Q9EMG6</accession>
<evidence type="ECO:0000256" key="5">
    <source>
        <dbReference type="ARBA" id="ARBA00023004"/>
    </source>
</evidence>
<evidence type="ECO:0000259" key="10">
    <source>
        <dbReference type="PROSITE" id="PS50905"/>
    </source>
</evidence>
<name>A0A1Q9EMG6_SYMMI</name>
<keyword evidence="2 8" id="KW-0409">Iron storage</keyword>
<protein>
    <recommendedName>
        <fullName evidence="8 9">Multifunctional fusion protein</fullName>
    </recommendedName>
    <domain>
        <recommendedName>
            <fullName evidence="8">Ferritin</fullName>
            <ecNumber evidence="8">1.16.3.1</ecNumber>
        </recommendedName>
    </domain>
    <domain>
        <recommendedName>
            <fullName evidence="9">Ferredoxin</fullName>
        </recommendedName>
    </domain>
</protein>
<dbReference type="PROSITE" id="PS00197">
    <property type="entry name" value="2FE2S_FER_1"/>
    <property type="match status" value="1"/>
</dbReference>
<comment type="similarity">
    <text evidence="1 8">Belongs to the ferritin family.</text>
</comment>
<evidence type="ECO:0000313" key="13">
    <source>
        <dbReference type="Proteomes" id="UP000186817"/>
    </source>
</evidence>
<keyword evidence="8" id="KW-0560">Oxidoreductase</keyword>
<dbReference type="InterPro" id="IPR006058">
    <property type="entry name" value="2Fe2S_fd_BS"/>
</dbReference>
<dbReference type="InterPro" id="IPR012347">
    <property type="entry name" value="Ferritin-like"/>
</dbReference>
<dbReference type="AlphaFoldDB" id="A0A1Q9EMG6"/>
<dbReference type="CDD" id="cd01056">
    <property type="entry name" value="Euk_Ferritin"/>
    <property type="match status" value="1"/>
</dbReference>
<dbReference type="InterPro" id="IPR010241">
    <property type="entry name" value="Fd_pln"/>
</dbReference>
<dbReference type="GO" id="GO:0008199">
    <property type="term" value="F:ferric iron binding"/>
    <property type="evidence" value="ECO:0007669"/>
    <property type="project" value="InterPro"/>
</dbReference>
<dbReference type="InterPro" id="IPR009078">
    <property type="entry name" value="Ferritin-like_SF"/>
</dbReference>
<comment type="catalytic activity">
    <reaction evidence="8">
        <text>4 Fe(2+) + O2 + 4 H(+) = 4 Fe(3+) + 2 H2O</text>
        <dbReference type="Rhea" id="RHEA:11148"/>
        <dbReference type="ChEBI" id="CHEBI:15377"/>
        <dbReference type="ChEBI" id="CHEBI:15378"/>
        <dbReference type="ChEBI" id="CHEBI:15379"/>
        <dbReference type="ChEBI" id="CHEBI:29033"/>
        <dbReference type="ChEBI" id="CHEBI:29034"/>
        <dbReference type="EC" id="1.16.3.1"/>
    </reaction>
</comment>
<evidence type="ECO:0000256" key="9">
    <source>
        <dbReference type="RuleBase" id="RU364001"/>
    </source>
</evidence>
<comment type="similarity">
    <text evidence="9">Belongs to the 2Fe2S plant-type ferredoxin family.</text>
</comment>
<evidence type="ECO:0000256" key="2">
    <source>
        <dbReference type="ARBA" id="ARBA00022434"/>
    </source>
</evidence>
<dbReference type="GO" id="GO:0004322">
    <property type="term" value="F:ferroxidase activity"/>
    <property type="evidence" value="ECO:0007669"/>
    <property type="project" value="UniProtKB-EC"/>
</dbReference>
<feature type="domain" description="2Fe-2S ferredoxin-type" evidence="11">
    <location>
        <begin position="73"/>
        <end position="163"/>
    </location>
</feature>
<dbReference type="CDD" id="cd00207">
    <property type="entry name" value="fer2"/>
    <property type="match status" value="1"/>
</dbReference>
<dbReference type="InterPro" id="IPR009040">
    <property type="entry name" value="Ferritin-like_diiron"/>
</dbReference>
<evidence type="ECO:0000313" key="12">
    <source>
        <dbReference type="EMBL" id="OLQ08551.1"/>
    </source>
</evidence>
<evidence type="ECO:0000256" key="3">
    <source>
        <dbReference type="ARBA" id="ARBA00022714"/>
    </source>
</evidence>
<dbReference type="OrthoDB" id="1885901at2759"/>
<comment type="function">
    <text evidence="9">Ferredoxins are iron-sulfur proteins that transfer electrons in a wide variety of metabolic reactions.</text>
</comment>
<dbReference type="GO" id="GO:0006879">
    <property type="term" value="P:intracellular iron ion homeostasis"/>
    <property type="evidence" value="ECO:0007669"/>
    <property type="project" value="UniProtKB-KW"/>
</dbReference>
<dbReference type="GO" id="GO:0022900">
    <property type="term" value="P:electron transport chain"/>
    <property type="evidence" value="ECO:0007669"/>
    <property type="project" value="InterPro"/>
</dbReference>
<dbReference type="InterPro" id="IPR001519">
    <property type="entry name" value="Ferritin"/>
</dbReference>
<dbReference type="EC" id="1.16.3.1" evidence="8"/>
<feature type="binding site" evidence="7">
    <location>
        <position position="251"/>
    </location>
    <ligand>
        <name>Fe cation</name>
        <dbReference type="ChEBI" id="CHEBI:24875"/>
        <label>1</label>
    </ligand>
</feature>
<keyword evidence="13" id="KW-1185">Reference proteome</keyword>
<feature type="domain" description="Ferritin-like diiron" evidence="10">
    <location>
        <begin position="199"/>
        <end position="348"/>
    </location>
</feature>
<feature type="binding site" evidence="7">
    <location>
        <position position="296"/>
    </location>
    <ligand>
        <name>Fe cation</name>
        <dbReference type="ChEBI" id="CHEBI:24875"/>
        <label>1</label>
    </ligand>
</feature>
<feature type="binding site" evidence="7">
    <location>
        <position position="330"/>
    </location>
    <ligand>
        <name>Fe cation</name>
        <dbReference type="ChEBI" id="CHEBI:24875"/>
        <label>1</label>
    </ligand>
</feature>
<evidence type="ECO:0000259" key="11">
    <source>
        <dbReference type="PROSITE" id="PS51085"/>
    </source>
</evidence>
<keyword evidence="9" id="KW-0813">Transport</keyword>
<evidence type="ECO:0000256" key="6">
    <source>
        <dbReference type="ARBA" id="ARBA00023014"/>
    </source>
</evidence>
<dbReference type="GO" id="GO:0051537">
    <property type="term" value="F:2 iron, 2 sulfur cluster binding"/>
    <property type="evidence" value="ECO:0007669"/>
    <property type="project" value="UniProtKB-KW"/>
</dbReference>
<sequence length="361" mass="40138">MGTSRSHATTLLLHPFRSAMVRRVLWAAMIRSENPYAPIGAFRVEENMSKDAEEIEAVQAQLQPSTIEILQYSQVTLETPTGVTEIECPPDEYILDVAAEAGLDLPYACRAGACSSCAGKVLEGSVDQSDQAFLDEKQIKDGYCLTCVTKPTEDVRIKTHVEKEINRALESATAETSTHREVMEMHAGGAASTGIRFRQNFAEQSEHLLNQQVQMELAASHAYLAMAAYFDRADVALPGFKEWANKQSEEEREHAEKFIKYINLRGGRYTPLPVPEPDVHTFASAMDAMETALKMEINVNHALLKMHKTASDADDAQLCDYLESNFLEEQVESINEIAQTVRKLMRAGPGIGEYMVDKEMA</sequence>
<dbReference type="InterPro" id="IPR036010">
    <property type="entry name" value="2Fe-2S_ferredoxin-like_sf"/>
</dbReference>
<evidence type="ECO:0000256" key="1">
    <source>
        <dbReference type="ARBA" id="ARBA00007513"/>
    </source>
</evidence>
<dbReference type="GO" id="GO:0009055">
    <property type="term" value="F:electron transfer activity"/>
    <property type="evidence" value="ECO:0007669"/>
    <property type="project" value="InterPro"/>
</dbReference>
<keyword evidence="6 9" id="KW-0411">Iron-sulfur</keyword>
<dbReference type="SUPFAM" id="SSF54292">
    <property type="entry name" value="2Fe-2S ferredoxin-like"/>
    <property type="match status" value="1"/>
</dbReference>
<evidence type="ECO:0000256" key="7">
    <source>
        <dbReference type="PIRSR" id="PIRSR601519-1"/>
    </source>
</evidence>
<keyword evidence="9" id="KW-0249">Electron transport</keyword>
<dbReference type="Pfam" id="PF00111">
    <property type="entry name" value="Fer2"/>
    <property type="match status" value="1"/>
</dbReference>
<dbReference type="InterPro" id="IPR014034">
    <property type="entry name" value="Ferritin_CS"/>
</dbReference>
<reference evidence="12 13" key="1">
    <citation type="submission" date="2016-02" db="EMBL/GenBank/DDBJ databases">
        <title>Genome analysis of coral dinoflagellate symbionts highlights evolutionary adaptations to a symbiotic lifestyle.</title>
        <authorList>
            <person name="Aranda M."/>
            <person name="Li Y."/>
            <person name="Liew Y.J."/>
            <person name="Baumgarten S."/>
            <person name="Simakov O."/>
            <person name="Wilson M."/>
            <person name="Piel J."/>
            <person name="Ashoor H."/>
            <person name="Bougouffa S."/>
            <person name="Bajic V.B."/>
            <person name="Ryu T."/>
            <person name="Ravasi T."/>
            <person name="Bayer T."/>
            <person name="Micklem G."/>
            <person name="Kim H."/>
            <person name="Bhak J."/>
            <person name="Lajeunesse T.C."/>
            <person name="Voolstra C.R."/>
        </authorList>
    </citation>
    <scope>NUCLEOTIDE SEQUENCE [LARGE SCALE GENOMIC DNA]</scope>
    <source>
        <strain evidence="12 13">CCMP2467</strain>
    </source>
</reference>
<dbReference type="GO" id="GO:0006826">
    <property type="term" value="P:iron ion transport"/>
    <property type="evidence" value="ECO:0007669"/>
    <property type="project" value="InterPro"/>
</dbReference>
<comment type="caution">
    <text evidence="12">The sequence shown here is derived from an EMBL/GenBank/DDBJ whole genome shotgun (WGS) entry which is preliminary data.</text>
</comment>
<dbReference type="GO" id="GO:0005737">
    <property type="term" value="C:cytoplasm"/>
    <property type="evidence" value="ECO:0007669"/>
    <property type="project" value="TreeGrafter"/>
</dbReference>
<keyword evidence="4 7" id="KW-0479">Metal-binding</keyword>
<evidence type="ECO:0000256" key="8">
    <source>
        <dbReference type="RuleBase" id="RU361145"/>
    </source>
</evidence>
<dbReference type="PROSITE" id="PS51085">
    <property type="entry name" value="2FE2S_FER_2"/>
    <property type="match status" value="1"/>
</dbReference>
<comment type="cofactor">
    <cofactor evidence="9">
        <name>[2Fe-2S] cluster</name>
        <dbReference type="ChEBI" id="CHEBI:190135"/>
    </cofactor>
    <text evidence="9">Binds 1 [2Fe-2S] cluster.</text>
</comment>
<dbReference type="PROSITE" id="PS50905">
    <property type="entry name" value="FERRITIN_LIKE"/>
    <property type="match status" value="1"/>
</dbReference>
<dbReference type="EMBL" id="LSRX01000115">
    <property type="protein sequence ID" value="OLQ08551.1"/>
    <property type="molecule type" value="Genomic_DNA"/>
</dbReference>
<dbReference type="NCBIfam" id="TIGR02008">
    <property type="entry name" value="fdx_plant"/>
    <property type="match status" value="1"/>
</dbReference>
<dbReference type="Gene3D" id="3.10.20.30">
    <property type="match status" value="1"/>
</dbReference>
<dbReference type="InterPro" id="IPR001041">
    <property type="entry name" value="2Fe-2S_ferredoxin-type"/>
</dbReference>
<keyword evidence="3 9" id="KW-0001">2Fe-2S</keyword>
<organism evidence="12 13">
    <name type="scientific">Symbiodinium microadriaticum</name>
    <name type="common">Dinoflagellate</name>
    <name type="synonym">Zooxanthella microadriatica</name>
    <dbReference type="NCBI Taxonomy" id="2951"/>
    <lineage>
        <taxon>Eukaryota</taxon>
        <taxon>Sar</taxon>
        <taxon>Alveolata</taxon>
        <taxon>Dinophyceae</taxon>
        <taxon>Suessiales</taxon>
        <taxon>Symbiodiniaceae</taxon>
        <taxon>Symbiodinium</taxon>
    </lineage>
</organism>
<proteinExistence type="inferred from homology"/>
<dbReference type="InterPro" id="IPR008331">
    <property type="entry name" value="Ferritin_DPS_dom"/>
</dbReference>
<dbReference type="InterPro" id="IPR012675">
    <property type="entry name" value="Beta-grasp_dom_sf"/>
</dbReference>
<dbReference type="Proteomes" id="UP000186817">
    <property type="component" value="Unassembled WGS sequence"/>
</dbReference>